<dbReference type="PANTHER" id="PTHR43591">
    <property type="entry name" value="METHYLTRANSFERASE"/>
    <property type="match status" value="1"/>
</dbReference>
<dbReference type="CDD" id="cd02440">
    <property type="entry name" value="AdoMet_MTases"/>
    <property type="match status" value="1"/>
</dbReference>
<evidence type="ECO:0000259" key="1">
    <source>
        <dbReference type="Pfam" id="PF08241"/>
    </source>
</evidence>
<dbReference type="Gene3D" id="3.40.50.150">
    <property type="entry name" value="Vaccinia Virus protein VP39"/>
    <property type="match status" value="1"/>
</dbReference>
<feature type="domain" description="Methyltransferase type 11" evidence="1">
    <location>
        <begin position="41"/>
        <end position="135"/>
    </location>
</feature>
<comment type="caution">
    <text evidence="2">The sequence shown here is derived from an EMBL/GenBank/DDBJ whole genome shotgun (WGS) entry which is preliminary data.</text>
</comment>
<gene>
    <name evidence="2" type="ORF">CO007_02495</name>
</gene>
<dbReference type="EMBL" id="PFQK01000044">
    <property type="protein sequence ID" value="PJC81867.1"/>
    <property type="molecule type" value="Genomic_DNA"/>
</dbReference>
<sequence>MKLNFFEFITVNSPIRKFVQNKIEIKSFLDVPNYVKDGKVLEIGCGSGYGARLINKYFKPKEIYGIDLDEKMIALTKKNKLPNVSFEVGNVTKLDFKDRSLDGVFIFVVLHHVVNWKKALDEIYRVLKKGGQFFIEDGSFETFSTPIGRLIKTFTDHPYDSMYKRHEFFNYLEKLGFKTIKKQVYKPLALTSRFVYIGIKK</sequence>
<dbReference type="Proteomes" id="UP000229370">
    <property type="component" value="Unassembled WGS sequence"/>
</dbReference>
<name>A0A2M8GMR2_9BACT</name>
<dbReference type="InterPro" id="IPR013216">
    <property type="entry name" value="Methyltransf_11"/>
</dbReference>
<proteinExistence type="predicted"/>
<dbReference type="InterPro" id="IPR029063">
    <property type="entry name" value="SAM-dependent_MTases_sf"/>
</dbReference>
<evidence type="ECO:0000313" key="3">
    <source>
        <dbReference type="Proteomes" id="UP000229370"/>
    </source>
</evidence>
<reference evidence="3" key="1">
    <citation type="submission" date="2017-09" db="EMBL/GenBank/DDBJ databases">
        <title>Depth-based differentiation of microbial function through sediment-hosted aquifers and enrichment of novel symbionts in the deep terrestrial subsurface.</title>
        <authorList>
            <person name="Probst A.J."/>
            <person name="Ladd B."/>
            <person name="Jarett J.K."/>
            <person name="Geller-Mcgrath D.E."/>
            <person name="Sieber C.M.K."/>
            <person name="Emerson J.B."/>
            <person name="Anantharaman K."/>
            <person name="Thomas B.C."/>
            <person name="Malmstrom R."/>
            <person name="Stieglmeier M."/>
            <person name="Klingl A."/>
            <person name="Woyke T."/>
            <person name="Ryan C.M."/>
            <person name="Banfield J.F."/>
        </authorList>
    </citation>
    <scope>NUCLEOTIDE SEQUENCE [LARGE SCALE GENOMIC DNA]</scope>
</reference>
<dbReference type="Pfam" id="PF08241">
    <property type="entry name" value="Methyltransf_11"/>
    <property type="match status" value="1"/>
</dbReference>
<dbReference type="PANTHER" id="PTHR43591:SF110">
    <property type="entry name" value="RHODANESE DOMAIN-CONTAINING PROTEIN"/>
    <property type="match status" value="1"/>
</dbReference>
<organism evidence="2 3">
    <name type="scientific">Candidatus Roizmanbacteria bacterium CG_4_8_14_3_um_filter_36_10</name>
    <dbReference type="NCBI Taxonomy" id="1974834"/>
    <lineage>
        <taxon>Bacteria</taxon>
        <taxon>Candidatus Roizmaniibacteriota</taxon>
    </lineage>
</organism>
<dbReference type="GO" id="GO:0008757">
    <property type="term" value="F:S-adenosylmethionine-dependent methyltransferase activity"/>
    <property type="evidence" value="ECO:0007669"/>
    <property type="project" value="InterPro"/>
</dbReference>
<dbReference type="AlphaFoldDB" id="A0A2M8GMR2"/>
<protein>
    <recommendedName>
        <fullName evidence="1">Methyltransferase type 11 domain-containing protein</fullName>
    </recommendedName>
</protein>
<evidence type="ECO:0000313" key="2">
    <source>
        <dbReference type="EMBL" id="PJC81867.1"/>
    </source>
</evidence>
<accession>A0A2M8GMR2</accession>
<dbReference type="SUPFAM" id="SSF53335">
    <property type="entry name" value="S-adenosyl-L-methionine-dependent methyltransferases"/>
    <property type="match status" value="1"/>
</dbReference>